<evidence type="ECO:0000256" key="6">
    <source>
        <dbReference type="ARBA" id="ARBA00023136"/>
    </source>
</evidence>
<dbReference type="AlphaFoldDB" id="A0A1V9Z3C9"/>
<evidence type="ECO:0000256" key="8">
    <source>
        <dbReference type="RuleBase" id="RU363111"/>
    </source>
</evidence>
<organism evidence="9 10">
    <name type="scientific">Achlya hypogyna</name>
    <name type="common">Oomycete</name>
    <name type="synonym">Protoachlya hypogyna</name>
    <dbReference type="NCBI Taxonomy" id="1202772"/>
    <lineage>
        <taxon>Eukaryota</taxon>
        <taxon>Sar</taxon>
        <taxon>Stramenopiles</taxon>
        <taxon>Oomycota</taxon>
        <taxon>Saprolegniomycetes</taxon>
        <taxon>Saprolegniales</taxon>
        <taxon>Achlyaceae</taxon>
        <taxon>Achlya</taxon>
    </lineage>
</organism>
<dbReference type="Proteomes" id="UP000243579">
    <property type="component" value="Unassembled WGS sequence"/>
</dbReference>
<keyword evidence="4 8" id="KW-0653">Protein transport</keyword>
<comment type="caution">
    <text evidence="9">The sequence shown here is derived from an EMBL/GenBank/DDBJ whole genome shotgun (WGS) entry which is preliminary data.</text>
</comment>
<proteinExistence type="inferred from homology"/>
<sequence length="148" mass="16593">MLPTTLKESFLPADETPQELRTQRFLVTLCIGLVFFLSSFFVLAVSMAAFGVLYSFGSITIMVSTLFLAGPRQQWANLKEQNRLPCFGAYLATIALTLLFALYPGLWFRSILVFVSVFVQCCALTWYCLSYFPRAQAGLRACGHFVFG</sequence>
<evidence type="ECO:0000256" key="2">
    <source>
        <dbReference type="ARBA" id="ARBA00022448"/>
    </source>
</evidence>
<evidence type="ECO:0000256" key="1">
    <source>
        <dbReference type="ARBA" id="ARBA00004141"/>
    </source>
</evidence>
<feature type="transmembrane region" description="Helical" evidence="8">
    <location>
        <begin position="25"/>
        <end position="45"/>
    </location>
</feature>
<accession>A0A1V9Z3C9</accession>
<gene>
    <name evidence="9" type="ORF">ACHHYP_03651</name>
</gene>
<dbReference type="GO" id="GO:0005737">
    <property type="term" value="C:cytoplasm"/>
    <property type="evidence" value="ECO:0007669"/>
    <property type="project" value="UniProtKB-ARBA"/>
</dbReference>
<dbReference type="InterPro" id="IPR011691">
    <property type="entry name" value="Vesicle_transpt_SFT2"/>
</dbReference>
<dbReference type="PANTHER" id="PTHR23137">
    <property type="entry name" value="VESICLE TRANSPORT PROTEIN-RELATED"/>
    <property type="match status" value="1"/>
</dbReference>
<name>A0A1V9Z3C9_ACHHY</name>
<evidence type="ECO:0000313" key="10">
    <source>
        <dbReference type="Proteomes" id="UP000243579"/>
    </source>
</evidence>
<feature type="transmembrane region" description="Helical" evidence="8">
    <location>
        <begin position="107"/>
        <end position="129"/>
    </location>
</feature>
<feature type="transmembrane region" description="Helical" evidence="8">
    <location>
        <begin position="51"/>
        <end position="70"/>
    </location>
</feature>
<comment type="subcellular location">
    <subcellularLocation>
        <location evidence="1 8">Membrane</location>
        <topology evidence="1 8">Multi-pass membrane protein</topology>
    </subcellularLocation>
</comment>
<protein>
    <recommendedName>
        <fullName evidence="8">Vesicle transport protein</fullName>
    </recommendedName>
</protein>
<dbReference type="GO" id="GO:0012505">
    <property type="term" value="C:endomembrane system"/>
    <property type="evidence" value="ECO:0007669"/>
    <property type="project" value="UniProtKB-ARBA"/>
</dbReference>
<keyword evidence="3 8" id="KW-0812">Transmembrane</keyword>
<feature type="transmembrane region" description="Helical" evidence="8">
    <location>
        <begin position="82"/>
        <end position="101"/>
    </location>
</feature>
<evidence type="ECO:0000256" key="7">
    <source>
        <dbReference type="ARBA" id="ARBA00025800"/>
    </source>
</evidence>
<comment type="function">
    <text evidence="8">May be involved in fusion of retrograde transport vesicles derived from an endocytic compartment with the Golgi complex.</text>
</comment>
<dbReference type="GO" id="GO:0016192">
    <property type="term" value="P:vesicle-mediated transport"/>
    <property type="evidence" value="ECO:0007669"/>
    <property type="project" value="InterPro"/>
</dbReference>
<dbReference type="Pfam" id="PF04178">
    <property type="entry name" value="Got1"/>
    <property type="match status" value="1"/>
</dbReference>
<keyword evidence="5 8" id="KW-1133">Transmembrane helix</keyword>
<evidence type="ECO:0000256" key="3">
    <source>
        <dbReference type="ARBA" id="ARBA00022692"/>
    </source>
</evidence>
<keyword evidence="10" id="KW-1185">Reference proteome</keyword>
<evidence type="ECO:0000256" key="5">
    <source>
        <dbReference type="ARBA" id="ARBA00022989"/>
    </source>
</evidence>
<evidence type="ECO:0000313" key="9">
    <source>
        <dbReference type="EMBL" id="OQR92504.1"/>
    </source>
</evidence>
<dbReference type="InterPro" id="IPR007305">
    <property type="entry name" value="Vesicle_transpt_Got1/SFT2"/>
</dbReference>
<evidence type="ECO:0000256" key="4">
    <source>
        <dbReference type="ARBA" id="ARBA00022927"/>
    </source>
</evidence>
<keyword evidence="2 8" id="KW-0813">Transport</keyword>
<reference evidence="9 10" key="1">
    <citation type="journal article" date="2014" name="Genome Biol. Evol.">
        <title>The secreted proteins of Achlya hypogyna and Thraustotheca clavata identify the ancestral oomycete secretome and reveal gene acquisitions by horizontal gene transfer.</title>
        <authorList>
            <person name="Misner I."/>
            <person name="Blouin N."/>
            <person name="Leonard G."/>
            <person name="Richards T.A."/>
            <person name="Lane C.E."/>
        </authorList>
    </citation>
    <scope>NUCLEOTIDE SEQUENCE [LARGE SCALE GENOMIC DNA]</scope>
    <source>
        <strain evidence="9 10">ATCC 48635</strain>
    </source>
</reference>
<dbReference type="STRING" id="1202772.A0A1V9Z3C9"/>
<comment type="similarity">
    <text evidence="7 8">Belongs to the SFT2 family.</text>
</comment>
<dbReference type="GO" id="GO:0016020">
    <property type="term" value="C:membrane"/>
    <property type="evidence" value="ECO:0007669"/>
    <property type="project" value="UniProtKB-SubCell"/>
</dbReference>
<dbReference type="EMBL" id="JNBR01000456">
    <property type="protein sequence ID" value="OQR92504.1"/>
    <property type="molecule type" value="Genomic_DNA"/>
</dbReference>
<dbReference type="GO" id="GO:0015031">
    <property type="term" value="P:protein transport"/>
    <property type="evidence" value="ECO:0007669"/>
    <property type="project" value="UniProtKB-KW"/>
</dbReference>
<dbReference type="OrthoDB" id="73614at2759"/>
<keyword evidence="6 8" id="KW-0472">Membrane</keyword>